<keyword evidence="4" id="KW-0285">Flavoprotein</keyword>
<name>A0A133V804_9EURY</name>
<dbReference type="InterPro" id="IPR023359">
    <property type="entry name" value="Dihydro_DH_chainA_dom2"/>
</dbReference>
<accession>A0A133V804</accession>
<dbReference type="InterPro" id="IPR050074">
    <property type="entry name" value="DHO_dehydrogenase"/>
</dbReference>
<evidence type="ECO:0000256" key="2">
    <source>
        <dbReference type="ARBA" id="ARBA00004725"/>
    </source>
</evidence>
<dbReference type="InterPro" id="IPR017900">
    <property type="entry name" value="4Fe4S_Fe_S_CS"/>
</dbReference>
<dbReference type="GO" id="GO:0044205">
    <property type="term" value="P:'de novo' UMP biosynthetic process"/>
    <property type="evidence" value="ECO:0007669"/>
    <property type="project" value="UniProtKB-UniPathway"/>
</dbReference>
<dbReference type="PROSITE" id="PS00912">
    <property type="entry name" value="DHODEHASE_2"/>
    <property type="match status" value="1"/>
</dbReference>
<organism evidence="11 12">
    <name type="scientific">candidate division MSBL1 archaeon SCGC-AAA261D19</name>
    <dbReference type="NCBI Taxonomy" id="1698273"/>
    <lineage>
        <taxon>Archaea</taxon>
        <taxon>Methanobacteriati</taxon>
        <taxon>Methanobacteriota</taxon>
        <taxon>candidate division MSBL1</taxon>
    </lineage>
</organism>
<protein>
    <recommendedName>
        <fullName evidence="9">Dihydrothymine dehydrogenase</fullName>
    </recommendedName>
    <alternativeName>
        <fullName evidence="8">Dihydrouracil dehydrogenase</fullName>
    </alternativeName>
</protein>
<feature type="domain" description="4Fe-4S ferredoxin-type" evidence="10">
    <location>
        <begin position="336"/>
        <end position="362"/>
    </location>
</feature>
<reference evidence="11 12" key="1">
    <citation type="journal article" date="2016" name="Sci. Rep.">
        <title>Metabolic traits of an uncultured archaeal lineage -MSBL1- from brine pools of the Red Sea.</title>
        <authorList>
            <person name="Mwirichia R."/>
            <person name="Alam I."/>
            <person name="Rashid M."/>
            <person name="Vinu M."/>
            <person name="Ba-Alawi W."/>
            <person name="Anthony Kamau A."/>
            <person name="Kamanda Ngugi D."/>
            <person name="Goker M."/>
            <person name="Klenk H.P."/>
            <person name="Bajic V."/>
            <person name="Stingl U."/>
        </authorList>
    </citation>
    <scope>NUCLEOTIDE SEQUENCE [LARGE SCALE GENOMIC DNA]</scope>
    <source>
        <strain evidence="11">SCGC-AAA261D19</strain>
    </source>
</reference>
<evidence type="ECO:0000313" key="11">
    <source>
        <dbReference type="EMBL" id="KXB02590.1"/>
    </source>
</evidence>
<dbReference type="InterPro" id="IPR017896">
    <property type="entry name" value="4Fe4S_Fe-S-bd"/>
</dbReference>
<evidence type="ECO:0000256" key="6">
    <source>
        <dbReference type="ARBA" id="ARBA00022975"/>
    </source>
</evidence>
<dbReference type="Gene3D" id="3.30.70.20">
    <property type="match status" value="1"/>
</dbReference>
<dbReference type="Proteomes" id="UP000070400">
    <property type="component" value="Unassembled WGS sequence"/>
</dbReference>
<dbReference type="GO" id="GO:0004152">
    <property type="term" value="F:dihydroorotate dehydrogenase activity"/>
    <property type="evidence" value="ECO:0007669"/>
    <property type="project" value="UniProtKB-ARBA"/>
</dbReference>
<dbReference type="UniPathway" id="UPA00070"/>
<dbReference type="AlphaFoldDB" id="A0A133V804"/>
<dbReference type="InterPro" id="IPR013785">
    <property type="entry name" value="Aldolase_TIM"/>
</dbReference>
<dbReference type="PANTHER" id="PTHR48109">
    <property type="entry name" value="DIHYDROOROTATE DEHYDROGENASE (QUINONE), MITOCHONDRIAL-RELATED"/>
    <property type="match status" value="1"/>
</dbReference>
<evidence type="ECO:0000259" key="10">
    <source>
        <dbReference type="PROSITE" id="PS51379"/>
    </source>
</evidence>
<evidence type="ECO:0000256" key="5">
    <source>
        <dbReference type="ARBA" id="ARBA00022643"/>
    </source>
</evidence>
<comment type="caution">
    <text evidence="11">The sequence shown here is derived from an EMBL/GenBank/DDBJ whole genome shotgun (WGS) entry which is preliminary data.</text>
</comment>
<dbReference type="PROSITE" id="PS51379">
    <property type="entry name" value="4FE4S_FER_2"/>
    <property type="match status" value="2"/>
</dbReference>
<dbReference type="PROSITE" id="PS00198">
    <property type="entry name" value="4FE4S_FER_1"/>
    <property type="match status" value="1"/>
</dbReference>
<dbReference type="SUPFAM" id="SSF54862">
    <property type="entry name" value="4Fe-4S ferredoxins"/>
    <property type="match status" value="1"/>
</dbReference>
<comment type="similarity">
    <text evidence="3">Belongs to the dihydropyrimidine dehydrogenase family.</text>
</comment>
<keyword evidence="5" id="KW-0288">FMN</keyword>
<feature type="domain" description="4Fe-4S ferredoxin-type" evidence="10">
    <location>
        <begin position="307"/>
        <end position="333"/>
    </location>
</feature>
<keyword evidence="7" id="KW-0560">Oxidoreductase</keyword>
<keyword evidence="12" id="KW-1185">Reference proteome</keyword>
<dbReference type="InterPro" id="IPR005720">
    <property type="entry name" value="Dihydroorotate_DH_cat"/>
</dbReference>
<dbReference type="GO" id="GO:0006207">
    <property type="term" value="P:'de novo' pyrimidine nucleobase biosynthetic process"/>
    <property type="evidence" value="ECO:0007669"/>
    <property type="project" value="InterPro"/>
</dbReference>
<sequence length="362" mass="38091">MVNLSLNLCGLELRNPILPAAGPTTRDGAALLDVANNGAGGLVAKTVTKEPSEPPRPNLAKIKNGLLSTQFSSEIPIKRWLNQEYQKAKSSGLPLIANIGYNAEEIAEIAPQVVEAGADALELTVRPISDDPSSVMKATEVTKDVVDVPVFVKLSLQVPDITEFAKAAEEAGADGIVAIDAVGPCLAIDVNTARPLLGSKNGYGWLSGPPIKPLALRCVMDIVRKVDVPVIGAGGVSGERDVAEFIMAGAAAVELCTAAITRGSKIYGLTADGLSKFMRSRGYESLEDFRGLALRHLPEEPAPTKIKHPEVLTSKCTGCALCLKDCPYDAVSIIGETARIDPKKCTGCGLCVSVCKPRALRI</sequence>
<comment type="pathway">
    <text evidence="2">Pyrimidine metabolism; UMP biosynthesis via de novo pathway.</text>
</comment>
<dbReference type="EMBL" id="LHXX01000011">
    <property type="protein sequence ID" value="KXB02590.1"/>
    <property type="molecule type" value="Genomic_DNA"/>
</dbReference>
<dbReference type="GO" id="GO:0005737">
    <property type="term" value="C:cytoplasm"/>
    <property type="evidence" value="ECO:0007669"/>
    <property type="project" value="InterPro"/>
</dbReference>
<evidence type="ECO:0000256" key="7">
    <source>
        <dbReference type="ARBA" id="ARBA00023002"/>
    </source>
</evidence>
<gene>
    <name evidence="11" type="ORF">AKJ43_01320</name>
</gene>
<dbReference type="Gene3D" id="2.30.26.10">
    <property type="entry name" value="Dihydroorotate Dehydrogenase A, chain A, domain 2"/>
    <property type="match status" value="1"/>
</dbReference>
<dbReference type="Pfam" id="PF01180">
    <property type="entry name" value="DHO_dh"/>
    <property type="match status" value="1"/>
</dbReference>
<evidence type="ECO:0000256" key="4">
    <source>
        <dbReference type="ARBA" id="ARBA00022630"/>
    </source>
</evidence>
<evidence type="ECO:0000256" key="9">
    <source>
        <dbReference type="ARBA" id="ARBA00032722"/>
    </source>
</evidence>
<dbReference type="SUPFAM" id="SSF51395">
    <property type="entry name" value="FMN-linked oxidoreductases"/>
    <property type="match status" value="1"/>
</dbReference>
<evidence type="ECO:0000256" key="3">
    <source>
        <dbReference type="ARBA" id="ARBA00010804"/>
    </source>
</evidence>
<comment type="cofactor">
    <cofactor evidence="1">
        <name>FMN</name>
        <dbReference type="ChEBI" id="CHEBI:58210"/>
    </cofactor>
</comment>
<evidence type="ECO:0000256" key="8">
    <source>
        <dbReference type="ARBA" id="ARBA00030119"/>
    </source>
</evidence>
<dbReference type="PANTHER" id="PTHR48109:SF1">
    <property type="entry name" value="DIHYDROOROTATE DEHYDROGENASE (FUMARATE)"/>
    <property type="match status" value="1"/>
</dbReference>
<dbReference type="Gene3D" id="3.20.20.70">
    <property type="entry name" value="Aldolase class I"/>
    <property type="match status" value="1"/>
</dbReference>
<dbReference type="Pfam" id="PF13237">
    <property type="entry name" value="Fer4_10"/>
    <property type="match status" value="1"/>
</dbReference>
<evidence type="ECO:0000313" key="12">
    <source>
        <dbReference type="Proteomes" id="UP000070400"/>
    </source>
</evidence>
<dbReference type="InterPro" id="IPR001295">
    <property type="entry name" value="Dihydroorotate_DH_CS"/>
</dbReference>
<keyword evidence="6" id="KW-0665">Pyrimidine biosynthesis</keyword>
<evidence type="ECO:0000256" key="1">
    <source>
        <dbReference type="ARBA" id="ARBA00001917"/>
    </source>
</evidence>
<proteinExistence type="inferred from homology"/>